<organism evidence="11 12">
    <name type="scientific">Paenibacillus xerothermodurans</name>
    <dbReference type="NCBI Taxonomy" id="1977292"/>
    <lineage>
        <taxon>Bacteria</taxon>
        <taxon>Bacillati</taxon>
        <taxon>Bacillota</taxon>
        <taxon>Bacilli</taxon>
        <taxon>Bacillales</taxon>
        <taxon>Paenibacillaceae</taxon>
        <taxon>Paenibacillus</taxon>
    </lineage>
</organism>
<dbReference type="GO" id="GO:0016036">
    <property type="term" value="P:cellular response to phosphate starvation"/>
    <property type="evidence" value="ECO:0007669"/>
    <property type="project" value="TreeGrafter"/>
</dbReference>
<reference evidence="11" key="1">
    <citation type="submission" date="2018-06" db="EMBL/GenBank/DDBJ databases">
        <title>Paenibacillus xerothermodurans sp. nov. an extremely dry heat resistant spore forming bacterium isolated from the soil of Cape Canaveral, Florida.</title>
        <authorList>
            <person name="Seuylemezian A."/>
            <person name="Kaur N."/>
            <person name="Patil P."/>
            <person name="Patil P."/>
            <person name="Mayilraj S."/>
            <person name="Vaishampayan P."/>
        </authorList>
    </citation>
    <scope>NUCLEOTIDE SEQUENCE [LARGE SCALE GENOMIC DNA]</scope>
    <source>
        <strain evidence="11">ATCC 27380</strain>
    </source>
</reference>
<dbReference type="PANTHER" id="PTHR45453">
    <property type="entry name" value="PHOSPHATE REGULON SENSOR PROTEIN PHOR"/>
    <property type="match status" value="1"/>
</dbReference>
<dbReference type="GO" id="GO:0005886">
    <property type="term" value="C:plasma membrane"/>
    <property type="evidence" value="ECO:0007669"/>
    <property type="project" value="TreeGrafter"/>
</dbReference>
<dbReference type="FunFam" id="1.10.287.130:FF:000001">
    <property type="entry name" value="Two-component sensor histidine kinase"/>
    <property type="match status" value="1"/>
</dbReference>
<feature type="domain" description="Signal transduction histidine kinase dimerisation/phosphoacceptor" evidence="10">
    <location>
        <begin position="373"/>
        <end position="440"/>
    </location>
</feature>
<keyword evidence="9" id="KW-0812">Transmembrane</keyword>
<dbReference type="CDD" id="cd00082">
    <property type="entry name" value="HisKA"/>
    <property type="match status" value="1"/>
</dbReference>
<comment type="subcellular location">
    <subcellularLocation>
        <location evidence="2">Membrane</location>
    </subcellularLocation>
</comment>
<dbReference type="OrthoDB" id="9809348at2"/>
<comment type="caution">
    <text evidence="11">The sequence shown here is derived from an EMBL/GenBank/DDBJ whole genome shotgun (WGS) entry which is preliminary data.</text>
</comment>
<evidence type="ECO:0000313" key="11">
    <source>
        <dbReference type="EMBL" id="PZE20127.1"/>
    </source>
</evidence>
<dbReference type="InterPro" id="IPR050351">
    <property type="entry name" value="BphY/WalK/GraS-like"/>
</dbReference>
<dbReference type="InterPro" id="IPR003661">
    <property type="entry name" value="HisK_dim/P_dom"/>
</dbReference>
<keyword evidence="4" id="KW-0597">Phosphoprotein</keyword>
<dbReference type="AlphaFoldDB" id="A0A2W1N6T2"/>
<dbReference type="PANTHER" id="PTHR45453:SF1">
    <property type="entry name" value="PHOSPHATE REGULON SENSOR PROTEIN PHOR"/>
    <property type="match status" value="1"/>
</dbReference>
<keyword evidence="6" id="KW-0418">Kinase</keyword>
<feature type="transmembrane region" description="Helical" evidence="9">
    <location>
        <begin position="187"/>
        <end position="206"/>
    </location>
</feature>
<feature type="transmembrane region" description="Helical" evidence="9">
    <location>
        <begin position="218"/>
        <end position="238"/>
    </location>
</feature>
<evidence type="ECO:0000256" key="3">
    <source>
        <dbReference type="ARBA" id="ARBA00012438"/>
    </source>
</evidence>
<dbReference type="GO" id="GO:0004721">
    <property type="term" value="F:phosphoprotein phosphatase activity"/>
    <property type="evidence" value="ECO:0007669"/>
    <property type="project" value="TreeGrafter"/>
</dbReference>
<dbReference type="GO" id="GO:0000155">
    <property type="term" value="F:phosphorelay sensor kinase activity"/>
    <property type="evidence" value="ECO:0007669"/>
    <property type="project" value="InterPro"/>
</dbReference>
<keyword evidence="8" id="KW-0175">Coiled coil</keyword>
<gene>
    <name evidence="11" type="ORF">CBW46_014625</name>
</gene>
<keyword evidence="9" id="KW-0472">Membrane</keyword>
<dbReference type="EC" id="2.7.13.3" evidence="3"/>
<evidence type="ECO:0000256" key="1">
    <source>
        <dbReference type="ARBA" id="ARBA00000085"/>
    </source>
</evidence>
<evidence type="ECO:0000256" key="8">
    <source>
        <dbReference type="SAM" id="Coils"/>
    </source>
</evidence>
<keyword evidence="7" id="KW-0902">Two-component regulatory system</keyword>
<evidence type="ECO:0000259" key="10">
    <source>
        <dbReference type="SMART" id="SM00388"/>
    </source>
</evidence>
<feature type="transmembrane region" description="Helical" evidence="9">
    <location>
        <begin position="120"/>
        <end position="143"/>
    </location>
</feature>
<dbReference type="SUPFAM" id="SSF47384">
    <property type="entry name" value="Homodimeric domain of signal transducing histidine kinase"/>
    <property type="match status" value="1"/>
</dbReference>
<protein>
    <recommendedName>
        <fullName evidence="3">histidine kinase</fullName>
        <ecNumber evidence="3">2.7.13.3</ecNumber>
    </recommendedName>
</protein>
<dbReference type="InterPro" id="IPR036097">
    <property type="entry name" value="HisK_dim/P_sf"/>
</dbReference>
<evidence type="ECO:0000256" key="4">
    <source>
        <dbReference type="ARBA" id="ARBA00022553"/>
    </source>
</evidence>
<dbReference type="Pfam" id="PF00512">
    <property type="entry name" value="HisKA"/>
    <property type="match status" value="1"/>
</dbReference>
<feature type="transmembrane region" description="Helical" evidence="9">
    <location>
        <begin position="244"/>
        <end position="261"/>
    </location>
</feature>
<comment type="catalytic activity">
    <reaction evidence="1">
        <text>ATP + protein L-histidine = ADP + protein N-phospho-L-histidine.</text>
        <dbReference type="EC" id="2.7.13.3"/>
    </reaction>
</comment>
<name>A0A2W1N6T2_PAEXE</name>
<evidence type="ECO:0000313" key="12">
    <source>
        <dbReference type="Proteomes" id="UP000214746"/>
    </source>
</evidence>
<dbReference type="EMBL" id="NHRJ02000009">
    <property type="protein sequence ID" value="PZE20127.1"/>
    <property type="molecule type" value="Genomic_DNA"/>
</dbReference>
<evidence type="ECO:0000256" key="9">
    <source>
        <dbReference type="SAM" id="Phobius"/>
    </source>
</evidence>
<feature type="transmembrane region" description="Helical" evidence="9">
    <location>
        <begin position="304"/>
        <end position="322"/>
    </location>
</feature>
<keyword evidence="12" id="KW-1185">Reference proteome</keyword>
<sequence length="440" mass="49277">MDKKARKEAPLAGSGYATFQLQVLLDPGAKVMALELPTIRSAYVLWINGQPMGGAGRVAASVAAAEPGCEPKVVFFEQGDSTTVDIVLQVSNYDHRLGGIWQELILGDAQLLSDHHNQHLAVEMLLVGSLLLMGFYHLGLCLIRRQERGALYFGVLCLLVGMRSIFVGEGGIYEFFPRFPWETGLRIEYVCFFLAVPIGLMFLRSLYSDEIGPRVTAVAKWLGCLFSIAVLLLPARIFSWTTQTYQIITAIVCLYAVVRLLAAIRRQREGSGFAFAGVIVYLCTVGIDIAFYNQWILTGDVSTIGLFYFIFMTSFIISLKSFKAFAAVESLSRQLVELNTGLEQRIQARTAELKRSNRNLEQMDDDLARLEKSRRHLLSNISHDLGTPMTLIQGYIEALVDEVIVEPDQQRKYLRMTLSRINGLNRLISDLFQLSKLEAR</sequence>
<evidence type="ECO:0000256" key="6">
    <source>
        <dbReference type="ARBA" id="ARBA00022777"/>
    </source>
</evidence>
<dbReference type="Proteomes" id="UP000214746">
    <property type="component" value="Unassembled WGS sequence"/>
</dbReference>
<feature type="transmembrane region" description="Helical" evidence="9">
    <location>
        <begin position="150"/>
        <end position="167"/>
    </location>
</feature>
<feature type="transmembrane region" description="Helical" evidence="9">
    <location>
        <begin position="273"/>
        <end position="292"/>
    </location>
</feature>
<keyword evidence="9" id="KW-1133">Transmembrane helix</keyword>
<dbReference type="SMART" id="SM00388">
    <property type="entry name" value="HisKA"/>
    <property type="match status" value="1"/>
</dbReference>
<feature type="coiled-coil region" evidence="8">
    <location>
        <begin position="343"/>
        <end position="380"/>
    </location>
</feature>
<dbReference type="InterPro" id="IPR011623">
    <property type="entry name" value="7TMR_DISM_rcpt_extracell_dom1"/>
</dbReference>
<evidence type="ECO:0000256" key="5">
    <source>
        <dbReference type="ARBA" id="ARBA00022679"/>
    </source>
</evidence>
<proteinExistence type="predicted"/>
<keyword evidence="5" id="KW-0808">Transferase</keyword>
<dbReference type="Pfam" id="PF07695">
    <property type="entry name" value="7TMR-DISM_7TM"/>
    <property type="match status" value="1"/>
</dbReference>
<evidence type="ECO:0000256" key="2">
    <source>
        <dbReference type="ARBA" id="ARBA00004370"/>
    </source>
</evidence>
<dbReference type="Gene3D" id="1.10.287.130">
    <property type="match status" value="1"/>
</dbReference>
<accession>A0A2W1N6T2</accession>
<evidence type="ECO:0000256" key="7">
    <source>
        <dbReference type="ARBA" id="ARBA00023012"/>
    </source>
</evidence>